<dbReference type="EMBL" id="JBBPBM010000397">
    <property type="protein sequence ID" value="KAK8495899.1"/>
    <property type="molecule type" value="Genomic_DNA"/>
</dbReference>
<organism evidence="1 2">
    <name type="scientific">Hibiscus sabdariffa</name>
    <name type="common">roselle</name>
    <dbReference type="NCBI Taxonomy" id="183260"/>
    <lineage>
        <taxon>Eukaryota</taxon>
        <taxon>Viridiplantae</taxon>
        <taxon>Streptophyta</taxon>
        <taxon>Embryophyta</taxon>
        <taxon>Tracheophyta</taxon>
        <taxon>Spermatophyta</taxon>
        <taxon>Magnoliopsida</taxon>
        <taxon>eudicotyledons</taxon>
        <taxon>Gunneridae</taxon>
        <taxon>Pentapetalae</taxon>
        <taxon>rosids</taxon>
        <taxon>malvids</taxon>
        <taxon>Malvales</taxon>
        <taxon>Malvaceae</taxon>
        <taxon>Malvoideae</taxon>
        <taxon>Hibiscus</taxon>
    </lineage>
</organism>
<sequence length="233" mass="24134">MANVVDEAANDESGDVVVSSDGNGVSNAKTKSPALDVFSKSVPTSQVADTVTPEGGMSGDLDLSAGAVEGEVAFEPEPTAYGSSGNEAVVHNEACVEDENVGTAEYETTASGSSGNETVVHNEACVEGENVGTASGSHDVSIPPVLDPTNSSGSCSGELLPVGESVISQAVNSHPMLTRSKMGVFKPKLYSADKKKGEEGMLNDQGSRENVEWLRWLRMLDLENGKVVKLLGC</sequence>
<accession>A0ABR2APY7</accession>
<dbReference type="Proteomes" id="UP001472677">
    <property type="component" value="Unassembled WGS sequence"/>
</dbReference>
<proteinExistence type="predicted"/>
<keyword evidence="2" id="KW-1185">Reference proteome</keyword>
<gene>
    <name evidence="1" type="ORF">V6N12_018079</name>
</gene>
<protein>
    <submittedName>
        <fullName evidence="1">Uncharacterized protein</fullName>
    </submittedName>
</protein>
<evidence type="ECO:0000313" key="2">
    <source>
        <dbReference type="Proteomes" id="UP001472677"/>
    </source>
</evidence>
<reference evidence="1 2" key="1">
    <citation type="journal article" date="2024" name="G3 (Bethesda)">
        <title>Genome assembly of Hibiscus sabdariffa L. provides insights into metabolisms of medicinal natural products.</title>
        <authorList>
            <person name="Kim T."/>
        </authorList>
    </citation>
    <scope>NUCLEOTIDE SEQUENCE [LARGE SCALE GENOMIC DNA]</scope>
    <source>
        <strain evidence="1">TK-2024</strain>
        <tissue evidence="1">Old leaves</tissue>
    </source>
</reference>
<comment type="caution">
    <text evidence="1">The sequence shown here is derived from an EMBL/GenBank/DDBJ whole genome shotgun (WGS) entry which is preliminary data.</text>
</comment>
<evidence type="ECO:0000313" key="1">
    <source>
        <dbReference type="EMBL" id="KAK8495899.1"/>
    </source>
</evidence>
<name>A0ABR2APY7_9ROSI</name>